<dbReference type="InterPro" id="IPR050045">
    <property type="entry name" value="Opp2B"/>
</dbReference>
<evidence type="ECO:0000256" key="1">
    <source>
        <dbReference type="ARBA" id="ARBA00004651"/>
    </source>
</evidence>
<protein>
    <submittedName>
        <fullName evidence="12">Glutathione ABC transporter permease</fullName>
    </submittedName>
</protein>
<keyword evidence="13" id="KW-1185">Reference proteome</keyword>
<evidence type="ECO:0000313" key="13">
    <source>
        <dbReference type="Proteomes" id="UP000037729"/>
    </source>
</evidence>
<keyword evidence="5 10" id="KW-0812">Transmembrane</keyword>
<sequence>MTGAELCKRLLTMAIVLLGVSLLTYGLIFVTPGDPARTILTQQMGGQAPSQDAVDQFRADNGLDDPFIVQYARWMGNAVQGDLGQSYYSDRSVSDMIVQRLPNTIALAVASMVVALVIALPAGIASASNPGSRTDYAAQIGSLMGVSMPNFWLGYLLIIVCALRLNLFPVAGAAGPKYLVLPSLTLGSGMAAVIARLVRTAMLDVLDDAYIQAARSKGLRERIIVYKHALRNALVPVVTIIGLQLSYVLNGAVVIEVVFQRPGLGTLLVDAIFARDYPVVQGVTLLIGVIFVLVNFAVDLMYSRLDPRIDLGGEYT</sequence>
<dbReference type="PATRIC" id="fig|1705562.3.peg.3624"/>
<evidence type="ECO:0000313" key="12">
    <source>
        <dbReference type="EMBL" id="KOX92641.1"/>
    </source>
</evidence>
<proteinExistence type="inferred from homology"/>
<keyword evidence="6 10" id="KW-1133">Transmembrane helix</keyword>
<dbReference type="InterPro" id="IPR000515">
    <property type="entry name" value="MetI-like"/>
</dbReference>
<dbReference type="Pfam" id="PF00528">
    <property type="entry name" value="BPD_transp_1"/>
    <property type="match status" value="1"/>
</dbReference>
<dbReference type="OrthoDB" id="44105at2157"/>
<comment type="caution">
    <text evidence="12">The sequence shown here is derived from an EMBL/GenBank/DDBJ whole genome shotgun (WGS) entry which is preliminary data.</text>
</comment>
<dbReference type="InterPro" id="IPR045621">
    <property type="entry name" value="BPD_transp_1_N"/>
</dbReference>
<comment type="subcellular location">
    <subcellularLocation>
        <location evidence="1 10">Cell membrane</location>
        <topology evidence="1 10">Multi-pass membrane protein</topology>
    </subcellularLocation>
</comment>
<dbReference type="NCBIfam" id="NF045470">
    <property type="entry name" value="Opp2B"/>
    <property type="match status" value="1"/>
</dbReference>
<dbReference type="EMBL" id="LIUF01000004">
    <property type="protein sequence ID" value="KOX92641.1"/>
    <property type="molecule type" value="Genomic_DNA"/>
</dbReference>
<dbReference type="SUPFAM" id="SSF161098">
    <property type="entry name" value="MetI-like"/>
    <property type="match status" value="1"/>
</dbReference>
<evidence type="ECO:0000256" key="4">
    <source>
        <dbReference type="ARBA" id="ARBA00022596"/>
    </source>
</evidence>
<keyword evidence="7" id="KW-0406">Ion transport</keyword>
<organism evidence="12 13">
    <name type="scientific">Haloarcula rubripromontorii</name>
    <dbReference type="NCBI Taxonomy" id="1705562"/>
    <lineage>
        <taxon>Archaea</taxon>
        <taxon>Methanobacteriati</taxon>
        <taxon>Methanobacteriota</taxon>
        <taxon>Stenosarchaea group</taxon>
        <taxon>Halobacteria</taxon>
        <taxon>Halobacteriales</taxon>
        <taxon>Haloarculaceae</taxon>
        <taxon>Haloarcula</taxon>
    </lineage>
</organism>
<feature type="transmembrane region" description="Helical" evidence="10">
    <location>
        <begin position="148"/>
        <end position="167"/>
    </location>
</feature>
<feature type="transmembrane region" description="Helical" evidence="10">
    <location>
        <begin position="12"/>
        <end position="30"/>
    </location>
</feature>
<evidence type="ECO:0000256" key="3">
    <source>
        <dbReference type="ARBA" id="ARBA00022475"/>
    </source>
</evidence>
<dbReference type="GO" id="GO:0005886">
    <property type="term" value="C:plasma membrane"/>
    <property type="evidence" value="ECO:0007669"/>
    <property type="project" value="UniProtKB-SubCell"/>
</dbReference>
<name>A0A0M9AKR6_9EURY</name>
<dbReference type="PROSITE" id="PS50928">
    <property type="entry name" value="ABC_TM1"/>
    <property type="match status" value="1"/>
</dbReference>
<accession>A0A0M9AKR6</accession>
<dbReference type="GO" id="GO:0015099">
    <property type="term" value="F:nickel cation transmembrane transporter activity"/>
    <property type="evidence" value="ECO:0007669"/>
    <property type="project" value="InterPro"/>
</dbReference>
<dbReference type="RefSeq" id="WP_053968850.1">
    <property type="nucleotide sequence ID" value="NZ_LIUF01000004.1"/>
</dbReference>
<evidence type="ECO:0000256" key="8">
    <source>
        <dbReference type="ARBA" id="ARBA00023136"/>
    </source>
</evidence>
<keyword evidence="8 10" id="KW-0472">Membrane</keyword>
<evidence type="ECO:0000256" key="7">
    <source>
        <dbReference type="ARBA" id="ARBA00023065"/>
    </source>
</evidence>
<evidence type="ECO:0000256" key="6">
    <source>
        <dbReference type="ARBA" id="ARBA00022989"/>
    </source>
</evidence>
<feature type="transmembrane region" description="Helical" evidence="10">
    <location>
        <begin position="233"/>
        <end position="259"/>
    </location>
</feature>
<dbReference type="Proteomes" id="UP000037729">
    <property type="component" value="Unassembled WGS sequence"/>
</dbReference>
<dbReference type="Pfam" id="PF19300">
    <property type="entry name" value="BPD_transp_1_N"/>
    <property type="match status" value="1"/>
</dbReference>
<comment type="similarity">
    <text evidence="9">Belongs to the binding-protein-dependent transport system permease family. OppBC subfamily.</text>
</comment>
<dbReference type="CDD" id="cd06261">
    <property type="entry name" value="TM_PBP2"/>
    <property type="match status" value="1"/>
</dbReference>
<gene>
    <name evidence="12" type="ORF">AMS69_14980</name>
</gene>
<dbReference type="InterPro" id="IPR035906">
    <property type="entry name" value="MetI-like_sf"/>
</dbReference>
<dbReference type="Gene3D" id="1.10.3720.10">
    <property type="entry name" value="MetI-like"/>
    <property type="match status" value="1"/>
</dbReference>
<evidence type="ECO:0000259" key="11">
    <source>
        <dbReference type="PROSITE" id="PS50928"/>
    </source>
</evidence>
<reference evidence="12 13" key="1">
    <citation type="submission" date="2015-08" db="EMBL/GenBank/DDBJ databases">
        <title>Genomes of Isolates from Cabo Rojo, PR.</title>
        <authorList>
            <person name="Sanchez-Nieves R.L."/>
            <person name="Montalvo-Rodriguez R."/>
        </authorList>
    </citation>
    <scope>NUCLEOTIDE SEQUENCE [LARGE SCALE GENOMIC DNA]</scope>
    <source>
        <strain evidence="12 13">SL3</strain>
    </source>
</reference>
<keyword evidence="4" id="KW-0533">Nickel</keyword>
<feature type="domain" description="ABC transmembrane type-1" evidence="11">
    <location>
        <begin position="101"/>
        <end position="302"/>
    </location>
</feature>
<keyword evidence="2 10" id="KW-0813">Transport</keyword>
<evidence type="ECO:0000256" key="5">
    <source>
        <dbReference type="ARBA" id="ARBA00022692"/>
    </source>
</evidence>
<evidence type="ECO:0000256" key="10">
    <source>
        <dbReference type="RuleBase" id="RU363032"/>
    </source>
</evidence>
<dbReference type="PANTHER" id="PTHR43163:SF6">
    <property type="entry name" value="DIPEPTIDE TRANSPORT SYSTEM PERMEASE PROTEIN DPPB-RELATED"/>
    <property type="match status" value="1"/>
</dbReference>
<feature type="transmembrane region" description="Helical" evidence="10">
    <location>
        <begin position="105"/>
        <end position="127"/>
    </location>
</feature>
<keyword evidence="3" id="KW-1003">Cell membrane</keyword>
<dbReference type="STRING" id="1705562.AMS69_14980"/>
<feature type="transmembrane region" description="Helical" evidence="10">
    <location>
        <begin position="279"/>
        <end position="298"/>
    </location>
</feature>
<evidence type="ECO:0000256" key="9">
    <source>
        <dbReference type="ARBA" id="ARBA00024202"/>
    </source>
</evidence>
<dbReference type="AlphaFoldDB" id="A0A0M9AKR6"/>
<evidence type="ECO:0000256" key="2">
    <source>
        <dbReference type="ARBA" id="ARBA00022448"/>
    </source>
</evidence>
<dbReference type="PANTHER" id="PTHR43163">
    <property type="entry name" value="DIPEPTIDE TRANSPORT SYSTEM PERMEASE PROTEIN DPPB-RELATED"/>
    <property type="match status" value="1"/>
</dbReference>